<keyword evidence="1" id="KW-1133">Transmembrane helix</keyword>
<keyword evidence="3" id="KW-1185">Reference proteome</keyword>
<keyword evidence="1" id="KW-0812">Transmembrane</keyword>
<keyword evidence="1" id="KW-0472">Membrane</keyword>
<evidence type="ECO:0000313" key="3">
    <source>
        <dbReference type="Proteomes" id="UP000030146"/>
    </source>
</evidence>
<dbReference type="Proteomes" id="UP000030146">
    <property type="component" value="Unassembled WGS sequence"/>
</dbReference>
<evidence type="ECO:0000313" key="2">
    <source>
        <dbReference type="EMBL" id="KGN85384.1"/>
    </source>
</evidence>
<sequence length="181" mass="21078">MMTMTICWTPICVQLLKLSGIFIAAYLAYRYAVRKLSKESIENIERCKYQAVLEAHRSFYKLLRFTTDTENADSILVWQKAKGGGAKTYYFRPACIRGFLSELTDEFYKNGNGIFLSKEIISRIFEYRSIVYGLLLSERQNSDERVVMNKPETAERMISIHQELTQTVREAIALKKRTLNF</sequence>
<organism evidence="2 3">
    <name type="scientific">Porphyromonas gulae</name>
    <dbReference type="NCBI Taxonomy" id="111105"/>
    <lineage>
        <taxon>Bacteria</taxon>
        <taxon>Pseudomonadati</taxon>
        <taxon>Bacteroidota</taxon>
        <taxon>Bacteroidia</taxon>
        <taxon>Bacteroidales</taxon>
        <taxon>Porphyromonadaceae</taxon>
        <taxon>Porphyromonas</taxon>
    </lineage>
</organism>
<comment type="caution">
    <text evidence="2">The sequence shown here is derived from an EMBL/GenBank/DDBJ whole genome shotgun (WGS) entry which is preliminary data.</text>
</comment>
<dbReference type="NCBIfam" id="NF040556">
    <property type="entry name" value="CAS_Csx28"/>
    <property type="match status" value="1"/>
</dbReference>
<dbReference type="AlphaFoldDB" id="A0A0A2FAJ5"/>
<gene>
    <name evidence="2" type="ORF">HR15_09825</name>
</gene>
<proteinExistence type="predicted"/>
<dbReference type="RefSeq" id="WP_039426172.1">
    <property type="nucleotide sequence ID" value="NZ_JRAK01000129.1"/>
</dbReference>
<accession>A0A0A2FAJ5</accession>
<feature type="transmembrane region" description="Helical" evidence="1">
    <location>
        <begin position="6"/>
        <end position="29"/>
    </location>
</feature>
<name>A0A0A2FAJ5_9PORP</name>
<evidence type="ECO:0000256" key="1">
    <source>
        <dbReference type="SAM" id="Phobius"/>
    </source>
</evidence>
<dbReference type="EMBL" id="JRAK01000129">
    <property type="protein sequence ID" value="KGN85384.1"/>
    <property type="molecule type" value="Genomic_DNA"/>
</dbReference>
<reference evidence="2 3" key="1">
    <citation type="submission" date="2014-08" db="EMBL/GenBank/DDBJ databases">
        <title>Porphyromonas gulae strain:COT-052_OH3439 Genome sequencing.</title>
        <authorList>
            <person name="Wallis C."/>
            <person name="Deusch O."/>
            <person name="O'Flynn C."/>
            <person name="Davis I."/>
            <person name="Jospin G."/>
            <person name="Darling A.E."/>
            <person name="Coil D.A."/>
            <person name="Alexiev A."/>
            <person name="Horsfall A."/>
            <person name="Kirkwood N."/>
            <person name="Harris S."/>
            <person name="Eisen J.A."/>
        </authorList>
    </citation>
    <scope>NUCLEOTIDE SEQUENCE [LARGE SCALE GENOMIC DNA]</scope>
    <source>
        <strain evidence="3">COT-052 OH3439</strain>
    </source>
</reference>
<protein>
    <submittedName>
        <fullName evidence="2">Uncharacterized protein</fullName>
    </submittedName>
</protein>